<dbReference type="SUPFAM" id="SSF48371">
    <property type="entry name" value="ARM repeat"/>
    <property type="match status" value="1"/>
</dbReference>
<dbReference type="GO" id="GO:0005730">
    <property type="term" value="C:nucleolus"/>
    <property type="evidence" value="ECO:0007669"/>
    <property type="project" value="TreeGrafter"/>
</dbReference>
<dbReference type="InterPro" id="IPR011501">
    <property type="entry name" value="Noc3_N"/>
</dbReference>
<gene>
    <name evidence="3" type="ORF">Ctob_008661</name>
</gene>
<dbReference type="AlphaFoldDB" id="A0A0M0JXS9"/>
<protein>
    <submittedName>
        <fullName evidence="3">Nucleolar complex protein 3-like protein</fullName>
    </submittedName>
</protein>
<keyword evidence="4" id="KW-1185">Reference proteome</keyword>
<dbReference type="InterPro" id="IPR016024">
    <property type="entry name" value="ARM-type_fold"/>
</dbReference>
<evidence type="ECO:0000256" key="1">
    <source>
        <dbReference type="SAM" id="MobiDB-lite"/>
    </source>
</evidence>
<dbReference type="Pfam" id="PF07540">
    <property type="entry name" value="NOC3p"/>
    <property type="match status" value="1"/>
</dbReference>
<accession>A0A0M0JXS9</accession>
<name>A0A0M0JXS9_9EUKA</name>
<evidence type="ECO:0000313" key="4">
    <source>
        <dbReference type="Proteomes" id="UP000037460"/>
    </source>
</evidence>
<dbReference type="InterPro" id="IPR016903">
    <property type="entry name" value="Nucleolar_cplx-assoc_3"/>
</dbReference>
<organism evidence="3 4">
    <name type="scientific">Chrysochromulina tobinii</name>
    <dbReference type="NCBI Taxonomy" id="1460289"/>
    <lineage>
        <taxon>Eukaryota</taxon>
        <taxon>Haptista</taxon>
        <taxon>Haptophyta</taxon>
        <taxon>Prymnesiophyceae</taxon>
        <taxon>Prymnesiales</taxon>
        <taxon>Chrysochromulinaceae</taxon>
        <taxon>Chrysochromulina</taxon>
    </lineage>
</organism>
<dbReference type="GO" id="GO:0006270">
    <property type="term" value="P:DNA replication initiation"/>
    <property type="evidence" value="ECO:0007669"/>
    <property type="project" value="TreeGrafter"/>
</dbReference>
<evidence type="ECO:0000313" key="3">
    <source>
        <dbReference type="EMBL" id="KOO31107.1"/>
    </source>
</evidence>
<dbReference type="OrthoDB" id="10263597at2759"/>
<sequence length="442" mass="48028">MRELMPVRLPNGQWQRRKAPKRQQPAEPEAEAEPEPNVISEIEAAAAEVESAAAKRARIAKLSASILEAPQKHIGLLDELHEFASKDPQASVQRLALLSSAAVLRDIVPAYRVRPPTEKELQMQVSKEVGMLRVYEKKLLAAYEACTALLRKWLSSRLEAHRAAAVRGICALLDKAYDFNGRDELLGLLLPIAQGSDATLRADACAALVRMFGVDTHAEATLAAVKHTSLALKNPSASPHADVLGTWLHLQLGAVAAGAEPSTKRAKKRKRDMDPVARELAAAAGERGDVARVQTQILEHIFVAYARVLKRGAASPLLPAVLKGVAKFAHLVNVELLLDLLGSLRGLLNAEGVLSAEKALQCVHAMLQLLSGHGQALAVDTKDVHLKLYRLLTERSLLMQPSLLATALDCVEHLCRRNRSALLAPRAASMRAPLIRAWTSYT</sequence>
<evidence type="ECO:0000259" key="2">
    <source>
        <dbReference type="Pfam" id="PF07540"/>
    </source>
</evidence>
<proteinExistence type="predicted"/>
<dbReference type="Proteomes" id="UP000037460">
    <property type="component" value="Unassembled WGS sequence"/>
</dbReference>
<dbReference type="EMBL" id="JWZX01002085">
    <property type="protein sequence ID" value="KOO31107.1"/>
    <property type="molecule type" value="Genomic_DNA"/>
</dbReference>
<dbReference type="PANTHER" id="PTHR14428">
    <property type="entry name" value="NUCLEOLAR COMPLEX PROTEIN 3"/>
    <property type="match status" value="1"/>
</dbReference>
<dbReference type="GO" id="GO:0003682">
    <property type="term" value="F:chromatin binding"/>
    <property type="evidence" value="ECO:0007669"/>
    <property type="project" value="TreeGrafter"/>
</dbReference>
<feature type="domain" description="Nucleolar complex-associated protein 3 N-terminal" evidence="2">
    <location>
        <begin position="55"/>
        <end position="144"/>
    </location>
</feature>
<comment type="caution">
    <text evidence="3">The sequence shown here is derived from an EMBL/GenBank/DDBJ whole genome shotgun (WGS) entry which is preliminary data.</text>
</comment>
<feature type="region of interest" description="Disordered" evidence="1">
    <location>
        <begin position="1"/>
        <end position="37"/>
    </location>
</feature>
<reference evidence="4" key="1">
    <citation type="journal article" date="2015" name="PLoS Genet.">
        <title>Genome Sequence and Transcriptome Analyses of Chrysochromulina tobin: Metabolic Tools for Enhanced Algal Fitness in the Prominent Order Prymnesiales (Haptophyceae).</title>
        <authorList>
            <person name="Hovde B.T."/>
            <person name="Deodato C.R."/>
            <person name="Hunsperger H.M."/>
            <person name="Ryken S.A."/>
            <person name="Yost W."/>
            <person name="Jha R.K."/>
            <person name="Patterson J."/>
            <person name="Monnat R.J. Jr."/>
            <person name="Barlow S.B."/>
            <person name="Starkenburg S.R."/>
            <person name="Cattolico R.A."/>
        </authorList>
    </citation>
    <scope>NUCLEOTIDE SEQUENCE</scope>
    <source>
        <strain evidence="4">CCMP291</strain>
    </source>
</reference>
<dbReference type="PANTHER" id="PTHR14428:SF5">
    <property type="entry name" value="NUCLEOLAR COMPLEX PROTEIN 3 HOMOLOG"/>
    <property type="match status" value="1"/>
</dbReference>